<gene>
    <name evidence="2" type="ORF">Q7A36_39895</name>
</gene>
<evidence type="ECO:0000259" key="1">
    <source>
        <dbReference type="Pfam" id="PF12762"/>
    </source>
</evidence>
<dbReference type="Proteomes" id="UP001243009">
    <property type="component" value="Unassembled WGS sequence"/>
</dbReference>
<sequence>IHADEASGWDALHAHYVVKRINHQVAYSLDGTHTNGAESFFSRMRRAEIGHHHHIAGTYLARYAQEAGWREDHRRDPNGMQVRLVAGLAMKAPPSVDFCGYWQRARI</sequence>
<accession>A0ABT9EEJ7</accession>
<dbReference type="EMBL" id="JAUTWS010000310">
    <property type="protein sequence ID" value="MDO9714509.1"/>
    <property type="molecule type" value="Genomic_DNA"/>
</dbReference>
<evidence type="ECO:0000313" key="3">
    <source>
        <dbReference type="Proteomes" id="UP001243009"/>
    </source>
</evidence>
<dbReference type="InterPro" id="IPR024445">
    <property type="entry name" value="Tnp_ISXO2-like"/>
</dbReference>
<name>A0ABT9EEJ7_9PROT</name>
<proteinExistence type="predicted"/>
<dbReference type="Pfam" id="PF12762">
    <property type="entry name" value="DDE_Tnp_IS1595"/>
    <property type="match status" value="1"/>
</dbReference>
<dbReference type="RefSeq" id="WP_305109340.1">
    <property type="nucleotide sequence ID" value="NZ_JAUTWS010000310.1"/>
</dbReference>
<evidence type="ECO:0000313" key="2">
    <source>
        <dbReference type="EMBL" id="MDO9714509.1"/>
    </source>
</evidence>
<keyword evidence="3" id="KW-1185">Reference proteome</keyword>
<reference evidence="2 3" key="1">
    <citation type="submission" date="2023-08" db="EMBL/GenBank/DDBJ databases">
        <title>The draft genome sequence of Paracraurococcus sp. LOR1-02.</title>
        <authorList>
            <person name="Kingkaew E."/>
            <person name="Tanasupawat S."/>
        </authorList>
    </citation>
    <scope>NUCLEOTIDE SEQUENCE [LARGE SCALE GENOMIC DNA]</scope>
    <source>
        <strain evidence="2 3">LOR1-02</strain>
    </source>
</reference>
<protein>
    <submittedName>
        <fullName evidence="2">Transposase</fullName>
    </submittedName>
</protein>
<organism evidence="2 3">
    <name type="scientific">Paracraurococcus lichenis</name>
    <dbReference type="NCBI Taxonomy" id="3064888"/>
    <lineage>
        <taxon>Bacteria</taxon>
        <taxon>Pseudomonadati</taxon>
        <taxon>Pseudomonadota</taxon>
        <taxon>Alphaproteobacteria</taxon>
        <taxon>Acetobacterales</taxon>
        <taxon>Roseomonadaceae</taxon>
        <taxon>Paracraurococcus</taxon>
    </lineage>
</organism>
<feature type="non-terminal residue" evidence="2">
    <location>
        <position position="1"/>
    </location>
</feature>
<comment type="caution">
    <text evidence="2">The sequence shown here is derived from an EMBL/GenBank/DDBJ whole genome shotgun (WGS) entry which is preliminary data.</text>
</comment>
<feature type="domain" description="ISXO2-like transposase" evidence="1">
    <location>
        <begin position="1"/>
        <end position="72"/>
    </location>
</feature>